<dbReference type="EMBL" id="AZGE01000005">
    <property type="protein sequence ID" value="KRM16126.1"/>
    <property type="molecule type" value="Genomic_DNA"/>
</dbReference>
<dbReference type="Proteomes" id="UP000050973">
    <property type="component" value="Unassembled WGS sequence"/>
</dbReference>
<reference evidence="1 2" key="1">
    <citation type="journal article" date="2015" name="Genome Announc.">
        <title>Expanding the biotechnology potential of lactobacilli through comparative genomics of 213 strains and associated genera.</title>
        <authorList>
            <person name="Sun Z."/>
            <person name="Harris H.M."/>
            <person name="McCann A."/>
            <person name="Guo C."/>
            <person name="Argimon S."/>
            <person name="Zhang W."/>
            <person name="Yang X."/>
            <person name="Jeffery I.B."/>
            <person name="Cooney J.C."/>
            <person name="Kagawa T.F."/>
            <person name="Liu W."/>
            <person name="Song Y."/>
            <person name="Salvetti E."/>
            <person name="Wrobel A."/>
            <person name="Rasinkangas P."/>
            <person name="Parkhill J."/>
            <person name="Rea M.C."/>
            <person name="O'Sullivan O."/>
            <person name="Ritari J."/>
            <person name="Douillard F.P."/>
            <person name="Paul Ross R."/>
            <person name="Yang R."/>
            <person name="Briner A.E."/>
            <person name="Felis G.E."/>
            <person name="de Vos W.M."/>
            <person name="Barrangou R."/>
            <person name="Klaenhammer T.R."/>
            <person name="Caufield P.W."/>
            <person name="Cui Y."/>
            <person name="Zhang H."/>
            <person name="O'Toole P.W."/>
        </authorList>
    </citation>
    <scope>NUCLEOTIDE SEQUENCE [LARGE SCALE GENOMIC DNA]</scope>
    <source>
        <strain evidence="1 2">DSM 4864</strain>
    </source>
</reference>
<accession>A0A0R1WDU2</accession>
<gene>
    <name evidence="1" type="ORF">FC49_GL001540</name>
</gene>
<evidence type="ECO:0000313" key="1">
    <source>
        <dbReference type="EMBL" id="KRM16126.1"/>
    </source>
</evidence>
<organism evidence="1 2">
    <name type="scientific">Limosilactobacillus oris DSM 4864</name>
    <dbReference type="NCBI Taxonomy" id="1423779"/>
    <lineage>
        <taxon>Bacteria</taxon>
        <taxon>Bacillati</taxon>
        <taxon>Bacillota</taxon>
        <taxon>Bacilli</taxon>
        <taxon>Lactobacillales</taxon>
        <taxon>Lactobacillaceae</taxon>
        <taxon>Limosilactobacillus</taxon>
    </lineage>
</organism>
<dbReference type="AlphaFoldDB" id="A0A0R1WDU2"/>
<evidence type="ECO:0000313" key="2">
    <source>
        <dbReference type="Proteomes" id="UP000050973"/>
    </source>
</evidence>
<name>A0A0R1WDU2_9LACO</name>
<proteinExistence type="predicted"/>
<comment type="caution">
    <text evidence="1">The sequence shown here is derived from an EMBL/GenBank/DDBJ whole genome shotgun (WGS) entry which is preliminary data.</text>
</comment>
<protein>
    <submittedName>
        <fullName evidence="1">Uncharacterized protein</fullName>
    </submittedName>
</protein>
<sequence>MDNTMSNQHFMELHLVRLWPTFGILDFQVKYFTIGPLKSVQIWVAFWQPGIKPPPIGSFYFAHIATEDVAMVARNRNHDGALNLMFTLHA</sequence>